<dbReference type="PIRSF" id="PIRSF006621">
    <property type="entry name" value="Dus"/>
    <property type="match status" value="1"/>
</dbReference>
<feature type="binding site" evidence="13">
    <location>
        <begin position="237"/>
        <end position="238"/>
    </location>
    <ligand>
        <name>FMN</name>
        <dbReference type="ChEBI" id="CHEBI:58210"/>
    </ligand>
</feature>
<dbReference type="InterPro" id="IPR024036">
    <property type="entry name" value="tRNA-dHydroUridine_Synthase_C"/>
</dbReference>
<dbReference type="GO" id="GO:0050660">
    <property type="term" value="F:flavin adenine dinucleotide binding"/>
    <property type="evidence" value="ECO:0007669"/>
    <property type="project" value="InterPro"/>
</dbReference>
<keyword evidence="5 11" id="KW-0819">tRNA processing</keyword>
<protein>
    <recommendedName>
        <fullName evidence="11">tRNA-dihydrouridine synthase</fullName>
        <ecNumber evidence="11">1.3.1.-</ecNumber>
    </recommendedName>
</protein>
<comment type="function">
    <text evidence="1 11">Catalyzes the synthesis of 5,6-dihydrouridine (D), a modified base found in the D-loop of most tRNAs, via the reduction of the C5-C6 double bond in target uridines.</text>
</comment>
<name>A0A1F7TLM6_9BACT</name>
<evidence type="ECO:0000256" key="9">
    <source>
        <dbReference type="ARBA" id="ARBA00048205"/>
    </source>
</evidence>
<keyword evidence="6" id="KW-0521">NADP</keyword>
<dbReference type="InterPro" id="IPR035587">
    <property type="entry name" value="DUS-like_FMN-bd"/>
</dbReference>
<feature type="active site" description="Proton donor" evidence="12">
    <location>
        <position position="112"/>
    </location>
</feature>
<keyword evidence="7" id="KW-0694">RNA-binding</keyword>
<dbReference type="PANTHER" id="PTHR45846">
    <property type="entry name" value="TRNA-DIHYDROURIDINE(47) SYNTHASE [NAD(P)(+)]-LIKE"/>
    <property type="match status" value="1"/>
</dbReference>
<feature type="binding site" evidence="13">
    <location>
        <begin position="18"/>
        <end position="20"/>
    </location>
    <ligand>
        <name>FMN</name>
        <dbReference type="ChEBI" id="CHEBI:58210"/>
    </ligand>
</feature>
<organism evidence="15 16">
    <name type="scientific">Candidatus Uhrbacteria bacterium RIFCSPHIGHO2_01_FULL_63_20</name>
    <dbReference type="NCBI Taxonomy" id="1802385"/>
    <lineage>
        <taxon>Bacteria</taxon>
        <taxon>Candidatus Uhriibacteriota</taxon>
    </lineage>
</organism>
<dbReference type="GO" id="GO:0000049">
    <property type="term" value="F:tRNA binding"/>
    <property type="evidence" value="ECO:0007669"/>
    <property type="project" value="UniProtKB-KW"/>
</dbReference>
<dbReference type="GO" id="GO:0017150">
    <property type="term" value="F:tRNA dihydrouridine synthase activity"/>
    <property type="evidence" value="ECO:0007669"/>
    <property type="project" value="InterPro"/>
</dbReference>
<accession>A0A1F7TLM6</accession>
<dbReference type="Pfam" id="PF01207">
    <property type="entry name" value="Dus"/>
    <property type="match status" value="1"/>
</dbReference>
<comment type="catalytic activity">
    <reaction evidence="10">
        <text>a 5,6-dihydrouridine in tRNA + NAD(+) = a uridine in tRNA + NADH + H(+)</text>
        <dbReference type="Rhea" id="RHEA:54452"/>
        <dbReference type="Rhea" id="RHEA-COMP:13339"/>
        <dbReference type="Rhea" id="RHEA-COMP:13887"/>
        <dbReference type="ChEBI" id="CHEBI:15378"/>
        <dbReference type="ChEBI" id="CHEBI:57540"/>
        <dbReference type="ChEBI" id="CHEBI:57945"/>
        <dbReference type="ChEBI" id="CHEBI:65315"/>
        <dbReference type="ChEBI" id="CHEBI:74443"/>
    </reaction>
</comment>
<dbReference type="NCBIfam" id="TIGR00737">
    <property type="entry name" value="nifR3_yhdG"/>
    <property type="match status" value="1"/>
</dbReference>
<keyword evidence="13" id="KW-0547">Nucleotide-binding</keyword>
<keyword evidence="2" id="KW-0820">tRNA-binding</keyword>
<dbReference type="SUPFAM" id="SSF51395">
    <property type="entry name" value="FMN-linked oxidoreductases"/>
    <property type="match status" value="1"/>
</dbReference>
<dbReference type="InterPro" id="IPR013785">
    <property type="entry name" value="Aldolase_TIM"/>
</dbReference>
<evidence type="ECO:0000256" key="11">
    <source>
        <dbReference type="PIRNR" id="PIRNR006621"/>
    </source>
</evidence>
<keyword evidence="8 11" id="KW-0560">Oxidoreductase</keyword>
<dbReference type="Gene3D" id="1.10.1200.80">
    <property type="entry name" value="Putative flavin oxidoreducatase, domain 2"/>
    <property type="match status" value="1"/>
</dbReference>
<dbReference type="AlphaFoldDB" id="A0A1F7TLM6"/>
<evidence type="ECO:0000256" key="10">
    <source>
        <dbReference type="ARBA" id="ARBA00048802"/>
    </source>
</evidence>
<evidence type="ECO:0000256" key="7">
    <source>
        <dbReference type="ARBA" id="ARBA00022884"/>
    </source>
</evidence>
<dbReference type="Proteomes" id="UP000177885">
    <property type="component" value="Unassembled WGS sequence"/>
</dbReference>
<evidence type="ECO:0000256" key="5">
    <source>
        <dbReference type="ARBA" id="ARBA00022694"/>
    </source>
</evidence>
<feature type="binding site" evidence="13">
    <location>
        <position position="81"/>
    </location>
    <ligand>
        <name>FMN</name>
        <dbReference type="ChEBI" id="CHEBI:58210"/>
    </ligand>
</feature>
<evidence type="ECO:0000256" key="2">
    <source>
        <dbReference type="ARBA" id="ARBA00022555"/>
    </source>
</evidence>
<comment type="catalytic activity">
    <reaction evidence="9">
        <text>a 5,6-dihydrouridine in tRNA + NADP(+) = a uridine in tRNA + NADPH + H(+)</text>
        <dbReference type="Rhea" id="RHEA:23624"/>
        <dbReference type="Rhea" id="RHEA-COMP:13339"/>
        <dbReference type="Rhea" id="RHEA-COMP:13887"/>
        <dbReference type="ChEBI" id="CHEBI:15378"/>
        <dbReference type="ChEBI" id="CHEBI:57783"/>
        <dbReference type="ChEBI" id="CHEBI:58349"/>
        <dbReference type="ChEBI" id="CHEBI:65315"/>
        <dbReference type="ChEBI" id="CHEBI:74443"/>
    </reaction>
</comment>
<comment type="similarity">
    <text evidence="11">Belongs to the dus family.</text>
</comment>
<sequence length="353" mass="38706">MKSLDWKTIPRPIVALSPMADMTDSAFCRTVRSIAQPLNHSTTSPLVVFREMVSSEAVVRGNEKTLGMTDIHPDERPLVQQLFGSDPDTMAEAARVIYEHHRPEAFDVNMGCPVYKIVHTFNGAALMKEPARATQIVQRMRSVLPAHVPVSVKIRAGWSDPTECLEFAKVLEAAGADLITVHGRTKVQGYAGKSDWARIKEVKQRVGIPVLANGDAHTAPLVMDALKATGCDGVLVARGALGNPWIFAQCDDLLAGRPMRPVTLEERVRVVRMHARLHEAQYGPGSLRTFRKHLSWYFKGQPGAKHFREKLLQVSTLGELSAILDGLMQKGGPEWASLVPSVTSPISSVHSSS</sequence>
<gene>
    <name evidence="15" type="ORF">A2856_02445</name>
</gene>
<dbReference type="PANTHER" id="PTHR45846:SF1">
    <property type="entry name" value="TRNA-DIHYDROURIDINE(47) SYNTHASE [NAD(P)(+)]-LIKE"/>
    <property type="match status" value="1"/>
</dbReference>
<evidence type="ECO:0000256" key="8">
    <source>
        <dbReference type="ARBA" id="ARBA00023002"/>
    </source>
</evidence>
<feature type="domain" description="DUS-like FMN-binding" evidence="14">
    <location>
        <begin position="16"/>
        <end position="322"/>
    </location>
</feature>
<feature type="binding site" evidence="13">
    <location>
        <position position="153"/>
    </location>
    <ligand>
        <name>FMN</name>
        <dbReference type="ChEBI" id="CHEBI:58210"/>
    </ligand>
</feature>
<proteinExistence type="inferred from homology"/>
<feature type="binding site" evidence="13">
    <location>
        <position position="182"/>
    </location>
    <ligand>
        <name>FMN</name>
        <dbReference type="ChEBI" id="CHEBI:58210"/>
    </ligand>
</feature>
<evidence type="ECO:0000313" key="15">
    <source>
        <dbReference type="EMBL" id="OGL66528.1"/>
    </source>
</evidence>
<dbReference type="InterPro" id="IPR004652">
    <property type="entry name" value="DusB-like"/>
</dbReference>
<keyword evidence="4 11" id="KW-0288">FMN</keyword>
<dbReference type="EC" id="1.3.1.-" evidence="11"/>
<comment type="cofactor">
    <cofactor evidence="11 13">
        <name>FMN</name>
        <dbReference type="ChEBI" id="CHEBI:58210"/>
    </cofactor>
</comment>
<evidence type="ECO:0000256" key="3">
    <source>
        <dbReference type="ARBA" id="ARBA00022630"/>
    </source>
</evidence>
<dbReference type="STRING" id="1802385.A2856_02445"/>
<evidence type="ECO:0000256" key="12">
    <source>
        <dbReference type="PIRSR" id="PIRSR006621-1"/>
    </source>
</evidence>
<evidence type="ECO:0000259" key="14">
    <source>
        <dbReference type="Pfam" id="PF01207"/>
    </source>
</evidence>
<evidence type="ECO:0000313" key="16">
    <source>
        <dbReference type="Proteomes" id="UP000177885"/>
    </source>
</evidence>
<evidence type="ECO:0000256" key="1">
    <source>
        <dbReference type="ARBA" id="ARBA00002790"/>
    </source>
</evidence>
<evidence type="ECO:0000256" key="4">
    <source>
        <dbReference type="ARBA" id="ARBA00022643"/>
    </source>
</evidence>
<dbReference type="Gene3D" id="3.20.20.70">
    <property type="entry name" value="Aldolase class I"/>
    <property type="match status" value="1"/>
</dbReference>
<dbReference type="CDD" id="cd02801">
    <property type="entry name" value="DUS_like_FMN"/>
    <property type="match status" value="1"/>
</dbReference>
<reference evidence="15 16" key="1">
    <citation type="journal article" date="2016" name="Nat. Commun.">
        <title>Thousands of microbial genomes shed light on interconnected biogeochemical processes in an aquifer system.</title>
        <authorList>
            <person name="Anantharaman K."/>
            <person name="Brown C.T."/>
            <person name="Hug L.A."/>
            <person name="Sharon I."/>
            <person name="Castelle C.J."/>
            <person name="Probst A.J."/>
            <person name="Thomas B.C."/>
            <person name="Singh A."/>
            <person name="Wilkins M.J."/>
            <person name="Karaoz U."/>
            <person name="Brodie E.L."/>
            <person name="Williams K.H."/>
            <person name="Hubbard S.S."/>
            <person name="Banfield J.F."/>
        </authorList>
    </citation>
    <scope>NUCLEOTIDE SEQUENCE [LARGE SCALE GENOMIC DNA]</scope>
</reference>
<keyword evidence="3 11" id="KW-0285">Flavoprotein</keyword>
<evidence type="ECO:0000256" key="13">
    <source>
        <dbReference type="PIRSR" id="PIRSR006621-2"/>
    </source>
</evidence>
<dbReference type="InterPro" id="IPR001269">
    <property type="entry name" value="DUS_fam"/>
</dbReference>
<dbReference type="EMBL" id="MGDT01000007">
    <property type="protein sequence ID" value="OGL66528.1"/>
    <property type="molecule type" value="Genomic_DNA"/>
</dbReference>
<comment type="caution">
    <text evidence="15">The sequence shown here is derived from an EMBL/GenBank/DDBJ whole genome shotgun (WGS) entry which is preliminary data.</text>
</comment>
<evidence type="ECO:0000256" key="6">
    <source>
        <dbReference type="ARBA" id="ARBA00022857"/>
    </source>
</evidence>